<evidence type="ECO:0008006" key="3">
    <source>
        <dbReference type="Google" id="ProtNLM"/>
    </source>
</evidence>
<dbReference type="EMBL" id="LAZR01028524">
    <property type="protein sequence ID" value="KKL62330.1"/>
    <property type="molecule type" value="Genomic_DNA"/>
</dbReference>
<organism evidence="2">
    <name type="scientific">marine sediment metagenome</name>
    <dbReference type="NCBI Taxonomy" id="412755"/>
    <lineage>
        <taxon>unclassified sequences</taxon>
        <taxon>metagenomes</taxon>
        <taxon>ecological metagenomes</taxon>
    </lineage>
</organism>
<proteinExistence type="predicted"/>
<evidence type="ECO:0000256" key="1">
    <source>
        <dbReference type="SAM" id="MobiDB-lite"/>
    </source>
</evidence>
<comment type="caution">
    <text evidence="2">The sequence shown here is derived from an EMBL/GenBank/DDBJ whole genome shotgun (WGS) entry which is preliminary data.</text>
</comment>
<feature type="region of interest" description="Disordered" evidence="1">
    <location>
        <begin position="185"/>
        <end position="223"/>
    </location>
</feature>
<name>A0A0F9FYB1_9ZZZZ</name>
<gene>
    <name evidence="2" type="ORF">LCGC14_2186260</name>
</gene>
<evidence type="ECO:0000313" key="2">
    <source>
        <dbReference type="EMBL" id="KKL62330.1"/>
    </source>
</evidence>
<dbReference type="AlphaFoldDB" id="A0A0F9FYB1"/>
<feature type="non-terminal residue" evidence="2">
    <location>
        <position position="223"/>
    </location>
</feature>
<accession>A0A0F9FYB1</accession>
<reference evidence="2" key="1">
    <citation type="journal article" date="2015" name="Nature">
        <title>Complex archaea that bridge the gap between prokaryotes and eukaryotes.</title>
        <authorList>
            <person name="Spang A."/>
            <person name="Saw J.H."/>
            <person name="Jorgensen S.L."/>
            <person name="Zaremba-Niedzwiedzka K."/>
            <person name="Martijn J."/>
            <person name="Lind A.E."/>
            <person name="van Eijk R."/>
            <person name="Schleper C."/>
            <person name="Guy L."/>
            <person name="Ettema T.J."/>
        </authorList>
    </citation>
    <scope>NUCLEOTIDE SEQUENCE</scope>
</reference>
<sequence>MEVRWSFNAVITKAFKDENGKMHVKAIASDNLEDKHGDRMSTGAIVSMAKQANKNATPILPSHHDAFSIGKVFEAKAIHKKTRVQFFLDAVLDEDMPQSEKLFKSIKKGKKDFQLSIGGFINLDNEKAIEFEEGKNGHIIRVINDLKLDHIAVTRKDMAANPRTGFRGALIKSLETSLLELKEDGDNKKMAKKDKNVDKKDEDDKDVKNENKKDEDKKDEDIN</sequence>
<protein>
    <recommendedName>
        <fullName evidence="3">HK97 family phage prohead protease</fullName>
    </recommendedName>
</protein>